<feature type="transmembrane region" description="Helical" evidence="7">
    <location>
        <begin position="270"/>
        <end position="293"/>
    </location>
</feature>
<evidence type="ECO:0000256" key="5">
    <source>
        <dbReference type="ARBA" id="ARBA00038359"/>
    </source>
</evidence>
<evidence type="ECO:0000256" key="7">
    <source>
        <dbReference type="SAM" id="Phobius"/>
    </source>
</evidence>
<evidence type="ECO:0000256" key="2">
    <source>
        <dbReference type="ARBA" id="ARBA00022692"/>
    </source>
</evidence>
<dbReference type="AlphaFoldDB" id="A0AAD9SQR6"/>
<evidence type="ECO:0000256" key="4">
    <source>
        <dbReference type="ARBA" id="ARBA00023136"/>
    </source>
</evidence>
<comment type="similarity">
    <text evidence="5">Belongs to the SAT4 family.</text>
</comment>
<keyword evidence="4 7" id="KW-0472">Membrane</keyword>
<dbReference type="PANTHER" id="PTHR33048">
    <property type="entry name" value="PTH11-LIKE INTEGRAL MEMBRANE PROTEIN (AFU_ORTHOLOGUE AFUA_5G11245)"/>
    <property type="match status" value="1"/>
</dbReference>
<evidence type="ECO:0000259" key="8">
    <source>
        <dbReference type="Pfam" id="PF20684"/>
    </source>
</evidence>
<evidence type="ECO:0000256" key="6">
    <source>
        <dbReference type="SAM" id="MobiDB-lite"/>
    </source>
</evidence>
<dbReference type="Pfam" id="PF20684">
    <property type="entry name" value="Fung_rhodopsin"/>
    <property type="match status" value="1"/>
</dbReference>
<evidence type="ECO:0000256" key="3">
    <source>
        <dbReference type="ARBA" id="ARBA00022989"/>
    </source>
</evidence>
<feature type="transmembrane region" description="Helical" evidence="7">
    <location>
        <begin position="103"/>
        <end position="124"/>
    </location>
</feature>
<feature type="transmembrane region" description="Helical" evidence="7">
    <location>
        <begin position="192"/>
        <end position="216"/>
    </location>
</feature>
<feature type="transmembrane region" description="Helical" evidence="7">
    <location>
        <begin position="136"/>
        <end position="160"/>
    </location>
</feature>
<dbReference type="Proteomes" id="UP001265746">
    <property type="component" value="Unassembled WGS sequence"/>
</dbReference>
<evidence type="ECO:0000256" key="1">
    <source>
        <dbReference type="ARBA" id="ARBA00004141"/>
    </source>
</evidence>
<evidence type="ECO:0000313" key="9">
    <source>
        <dbReference type="EMBL" id="KAK2614736.1"/>
    </source>
</evidence>
<feature type="domain" description="Rhodopsin" evidence="8">
    <location>
        <begin position="44"/>
        <end position="294"/>
    </location>
</feature>
<feature type="transmembrane region" description="Helical" evidence="7">
    <location>
        <begin position="27"/>
        <end position="48"/>
    </location>
</feature>
<feature type="region of interest" description="Disordered" evidence="6">
    <location>
        <begin position="316"/>
        <end position="344"/>
    </location>
</feature>
<dbReference type="GO" id="GO:0016020">
    <property type="term" value="C:membrane"/>
    <property type="evidence" value="ECO:0007669"/>
    <property type="project" value="UniProtKB-SubCell"/>
</dbReference>
<comment type="caution">
    <text evidence="9">The sequence shown here is derived from an EMBL/GenBank/DDBJ whole genome shotgun (WGS) entry which is preliminary data.</text>
</comment>
<evidence type="ECO:0000313" key="10">
    <source>
        <dbReference type="Proteomes" id="UP001265746"/>
    </source>
</evidence>
<keyword evidence="2 7" id="KW-0812">Transmembrane</keyword>
<keyword evidence="10" id="KW-1185">Reference proteome</keyword>
<dbReference type="InterPro" id="IPR052337">
    <property type="entry name" value="SAT4-like"/>
</dbReference>
<organism evidence="9 10">
    <name type="scientific">Phomopsis amygdali</name>
    <name type="common">Fusicoccum amygdali</name>
    <dbReference type="NCBI Taxonomy" id="1214568"/>
    <lineage>
        <taxon>Eukaryota</taxon>
        <taxon>Fungi</taxon>
        <taxon>Dikarya</taxon>
        <taxon>Ascomycota</taxon>
        <taxon>Pezizomycotina</taxon>
        <taxon>Sordariomycetes</taxon>
        <taxon>Sordariomycetidae</taxon>
        <taxon>Diaporthales</taxon>
        <taxon>Diaporthaceae</taxon>
        <taxon>Diaporthe</taxon>
    </lineage>
</organism>
<feature type="region of interest" description="Disordered" evidence="6">
    <location>
        <begin position="364"/>
        <end position="400"/>
    </location>
</feature>
<accession>A0AAD9SQR6</accession>
<protein>
    <recommendedName>
        <fullName evidence="8">Rhodopsin domain-containing protein</fullName>
    </recommendedName>
</protein>
<dbReference type="EMBL" id="JAUJFL010000001">
    <property type="protein sequence ID" value="KAK2614736.1"/>
    <property type="molecule type" value="Genomic_DNA"/>
</dbReference>
<proteinExistence type="inferred from homology"/>
<name>A0AAD9SQR6_PHOAM</name>
<dbReference type="PANTHER" id="PTHR33048:SF47">
    <property type="entry name" value="INTEGRAL MEMBRANE PROTEIN-RELATED"/>
    <property type="match status" value="1"/>
</dbReference>
<feature type="transmembrane region" description="Helical" evidence="7">
    <location>
        <begin position="228"/>
        <end position="250"/>
    </location>
</feature>
<feature type="transmembrane region" description="Helical" evidence="7">
    <location>
        <begin position="60"/>
        <end position="83"/>
    </location>
</feature>
<feature type="compositionally biased region" description="Polar residues" evidence="6">
    <location>
        <begin position="335"/>
        <end position="344"/>
    </location>
</feature>
<sequence>MALLTDLIGAHDNLDEEPMFLNHTHNILGVVISFMVLTWICALLRLYTRLFIVKSPWWDDFFMVLAVATTSAGSISICLSTAAGFGQHFVLLGEAKMAEYLRIFYIANATYPSSAGFIKLALLFQYLRLYERGTRLWYITVGTIIIVSGWCIAYGFLAWVPTVPVEAYWNLAIPATRYAFGSLSVDTFVATYTSLTATNMILDMIILAIPAPLLLYNKTSSRKSRWALVGLFSVGSMASIFSIWRLASIVETRAATSPTFDPTWYGPTPIVLAALEVDVATICAALPVFWPVLSQIDMSQILVTHEVKVTLEHRRLSTGGTENDPDDDGIELQRSKSGLQAQSSRGYYEDPYVAQQVNPFKEAEEFGSRAEVKNTSQGTSHSRKESLKGIVRVRPTGSFA</sequence>
<comment type="subcellular location">
    <subcellularLocation>
        <location evidence="1">Membrane</location>
        <topology evidence="1">Multi-pass membrane protein</topology>
    </subcellularLocation>
</comment>
<reference evidence="9" key="1">
    <citation type="submission" date="2023-06" db="EMBL/GenBank/DDBJ databases">
        <authorList>
            <person name="Noh H."/>
        </authorList>
    </citation>
    <scope>NUCLEOTIDE SEQUENCE</scope>
    <source>
        <strain evidence="9">DUCC20226</strain>
    </source>
</reference>
<gene>
    <name evidence="9" type="ORF">N8I77_001541</name>
</gene>
<dbReference type="InterPro" id="IPR049326">
    <property type="entry name" value="Rhodopsin_dom_fungi"/>
</dbReference>
<keyword evidence="3 7" id="KW-1133">Transmembrane helix</keyword>